<dbReference type="GO" id="GO:0016705">
    <property type="term" value="F:oxidoreductase activity, acting on paired donors, with incorporation or reduction of molecular oxygen"/>
    <property type="evidence" value="ECO:0007669"/>
    <property type="project" value="InterPro"/>
</dbReference>
<keyword evidence="6" id="KW-0560">Oxidoreductase</keyword>
<comment type="cofactor">
    <cofactor evidence="1 12">
        <name>heme</name>
        <dbReference type="ChEBI" id="CHEBI:30413"/>
    </cofactor>
</comment>
<dbReference type="PANTHER" id="PTHR31845">
    <property type="entry name" value="FINGER DOMAIN PROTEIN, PUTATIVE-RELATED"/>
    <property type="match status" value="1"/>
</dbReference>
<name>A0A1V6RGG7_9EURO</name>
<dbReference type="SMART" id="SM00066">
    <property type="entry name" value="GAL4"/>
    <property type="match status" value="1"/>
</dbReference>
<dbReference type="SUPFAM" id="SSF48264">
    <property type="entry name" value="Cytochrome P450"/>
    <property type="match status" value="1"/>
</dbReference>
<feature type="region of interest" description="Disordered" evidence="13">
    <location>
        <begin position="619"/>
        <end position="660"/>
    </location>
</feature>
<dbReference type="GO" id="GO:0000981">
    <property type="term" value="F:DNA-binding transcription factor activity, RNA polymerase II-specific"/>
    <property type="evidence" value="ECO:0007669"/>
    <property type="project" value="InterPro"/>
</dbReference>
<comment type="caution">
    <text evidence="15">The sequence shown here is derived from an EMBL/GenBank/DDBJ whole genome shotgun (WGS) entry which is preliminary data.</text>
</comment>
<evidence type="ECO:0000256" key="9">
    <source>
        <dbReference type="ARBA" id="ARBA00023125"/>
    </source>
</evidence>
<evidence type="ECO:0000256" key="7">
    <source>
        <dbReference type="ARBA" id="ARBA00023004"/>
    </source>
</evidence>
<dbReference type="GO" id="GO:0005506">
    <property type="term" value="F:iron ion binding"/>
    <property type="evidence" value="ECO:0007669"/>
    <property type="project" value="InterPro"/>
</dbReference>
<evidence type="ECO:0000256" key="1">
    <source>
        <dbReference type="ARBA" id="ARBA00001971"/>
    </source>
</evidence>
<reference evidence="16" key="1">
    <citation type="journal article" date="2017" name="Nat. Microbiol.">
        <title>Global analysis of biosynthetic gene clusters reveals vast potential of secondary metabolite production in Penicillium species.</title>
        <authorList>
            <person name="Nielsen J.C."/>
            <person name="Grijseels S."/>
            <person name="Prigent S."/>
            <person name="Ji B."/>
            <person name="Dainat J."/>
            <person name="Nielsen K.F."/>
            <person name="Frisvad J.C."/>
            <person name="Workman M."/>
            <person name="Nielsen J."/>
        </authorList>
    </citation>
    <scope>NUCLEOTIDE SEQUENCE [LARGE SCALE GENOMIC DNA]</scope>
    <source>
        <strain evidence="16">IBT 29525</strain>
    </source>
</reference>
<dbReference type="GO" id="GO:0006351">
    <property type="term" value="P:DNA-templated transcription"/>
    <property type="evidence" value="ECO:0007669"/>
    <property type="project" value="InterPro"/>
</dbReference>
<feature type="compositionally biased region" description="Basic and acidic residues" evidence="13">
    <location>
        <begin position="44"/>
        <end position="53"/>
    </location>
</feature>
<feature type="compositionally biased region" description="Low complexity" evidence="13">
    <location>
        <begin position="629"/>
        <end position="639"/>
    </location>
</feature>
<feature type="region of interest" description="Disordered" evidence="13">
    <location>
        <begin position="25"/>
        <end position="53"/>
    </location>
</feature>
<dbReference type="CDD" id="cd00067">
    <property type="entry name" value="GAL4"/>
    <property type="match status" value="1"/>
</dbReference>
<evidence type="ECO:0000256" key="12">
    <source>
        <dbReference type="PIRSR" id="PIRSR602403-1"/>
    </source>
</evidence>
<dbReference type="SUPFAM" id="SSF57701">
    <property type="entry name" value="Zn2/Cys6 DNA-binding domain"/>
    <property type="match status" value="1"/>
</dbReference>
<dbReference type="GO" id="GO:0008270">
    <property type="term" value="F:zinc ion binding"/>
    <property type="evidence" value="ECO:0007669"/>
    <property type="project" value="InterPro"/>
</dbReference>
<evidence type="ECO:0000256" key="6">
    <source>
        <dbReference type="ARBA" id="ARBA00023002"/>
    </source>
</evidence>
<dbReference type="Gene3D" id="1.10.630.10">
    <property type="entry name" value="Cytochrome P450"/>
    <property type="match status" value="1"/>
</dbReference>
<keyword evidence="10" id="KW-0804">Transcription</keyword>
<evidence type="ECO:0000256" key="3">
    <source>
        <dbReference type="ARBA" id="ARBA00010617"/>
    </source>
</evidence>
<dbReference type="InterPro" id="IPR001138">
    <property type="entry name" value="Zn2Cys6_DnaBD"/>
</dbReference>
<dbReference type="STRING" id="60172.A0A1V6RGG7"/>
<dbReference type="GO" id="GO:0000976">
    <property type="term" value="F:transcription cis-regulatory region binding"/>
    <property type="evidence" value="ECO:0007669"/>
    <property type="project" value="TreeGrafter"/>
</dbReference>
<evidence type="ECO:0000313" key="15">
    <source>
        <dbReference type="EMBL" id="OQE00891.1"/>
    </source>
</evidence>
<dbReference type="Pfam" id="PF04082">
    <property type="entry name" value="Fungal_trans"/>
    <property type="match status" value="1"/>
</dbReference>
<dbReference type="PANTHER" id="PTHR31845:SF21">
    <property type="entry name" value="REGULATORY PROTEIN LEU3"/>
    <property type="match status" value="1"/>
</dbReference>
<dbReference type="InterPro" id="IPR051089">
    <property type="entry name" value="prtT"/>
</dbReference>
<keyword evidence="5" id="KW-0862">Zinc</keyword>
<dbReference type="InterPro" id="IPR002403">
    <property type="entry name" value="Cyt_P450_E_grp-IV"/>
</dbReference>
<comment type="similarity">
    <text evidence="3">Belongs to the cytochrome P450 family.</text>
</comment>
<dbReference type="CDD" id="cd12148">
    <property type="entry name" value="fungal_TF_MHR"/>
    <property type="match status" value="1"/>
</dbReference>
<keyword evidence="9" id="KW-0238">DNA-binding</keyword>
<dbReference type="PROSITE" id="PS50048">
    <property type="entry name" value="ZN2_CY6_FUNGAL_2"/>
    <property type="match status" value="1"/>
</dbReference>
<evidence type="ECO:0000259" key="14">
    <source>
        <dbReference type="PROSITE" id="PS50048"/>
    </source>
</evidence>
<dbReference type="Pfam" id="PF00067">
    <property type="entry name" value="p450"/>
    <property type="match status" value="1"/>
</dbReference>
<gene>
    <name evidence="15" type="ORF">PENSOL_c005G05599</name>
</gene>
<dbReference type="PROSITE" id="PS00463">
    <property type="entry name" value="ZN2_CY6_FUNGAL_1"/>
    <property type="match status" value="1"/>
</dbReference>
<dbReference type="FunFam" id="4.10.240.10:FF:000003">
    <property type="entry name" value="C6 transcription factor (Leu3)"/>
    <property type="match status" value="1"/>
</dbReference>
<keyword evidence="7 12" id="KW-0408">Iron</keyword>
<feature type="compositionally biased region" description="Polar residues" evidence="13">
    <location>
        <begin position="644"/>
        <end position="656"/>
    </location>
</feature>
<evidence type="ECO:0000256" key="13">
    <source>
        <dbReference type="SAM" id="MobiDB-lite"/>
    </source>
</evidence>
<dbReference type="Pfam" id="PF00172">
    <property type="entry name" value="Zn_clus"/>
    <property type="match status" value="1"/>
</dbReference>
<dbReference type="GO" id="GO:0001216">
    <property type="term" value="F:DNA-binding transcription activator activity"/>
    <property type="evidence" value="ECO:0007669"/>
    <property type="project" value="UniProtKB-ARBA"/>
</dbReference>
<keyword evidence="16" id="KW-1185">Reference proteome</keyword>
<sequence>MAGVNQLPVSVGADGVHGRKRNLTIAGIDSSPGSIEDMDDNDAREEKRRQPVKRACNECRQQKLRCDVIQDPWTDCSRCRRLRLDCKIESNFKRVGKRSRNAEMEREIMELRKQIATGQPVPGMSQQQALTAGQLTPKQESSQVSPAVYQTPSAMSADQYMGSQEAVASLLDLRSGFDGTNFMRNGGQIRRIEDVMVVPEKVAELFNIFFTYYHPFLPFLDRNQSPDDYNSSSSLLFWTILSVGARRYQGDSNLLNSLAGPVSRLVWSTLADIPQSYHVVKALALLCSWPFPTSSTSTDPTFMLCGMMVQVAMQLGLHRPSHTQDFSKFRVELIEDELRDKVRTWAICNIVAQRVSTGYGQPSSTLYDWTLSSSDSLDPNFKLPEDIRPRLEVEKFCDRVTRALYTNRRDPVGLTNDHERSTMIAFLSRDFEELEEQLKSQNDCITDLFLRAANLHLHLSAFFDEPTTKNYRERVLSLYVATTTFLEVVLNLETEVGPVLSYTPYYVYQMMVAAGCTLLKLCKSFFASHIDMEYTKNLFNRTIWAIRGVSASSNDLPERLAEVLAQMWRLGGATQRANNSTDVDDSLRLKVRCRMSMSLLFDSVWRWREDARTKGRNIEAYLKNPTNPDSAADSSATSSVGPVHTSTITPGMSGNDPSLAPAPLLSQASLGIQPSATQPNGLPSGFIEPNYEVFDPLNWLLDGLVDLPYSYSTLLQVSHVMPGYFPKGRGWPKIAKTTPGLIRATVYKHLHRYMPAMNHAIISQLQTLDFKDGECNIGCFDLAYSIVARSGSFALVGSRLSQNEEYLKAAKDHILGMIVTTRVQFLVPDCLKPYIGGLIGRLATLGTSWDMHASRKIMLRHFDARAAEYHAEIFTGNEPSETNLDDTDNPVEIFQWLYESSVLRERWTYAEVIGEMLLLQFAFIYTTSYGLYGALVELARRPEYIAPLREEIDLIFSEMGPTVPACDGMVLMDSFLKECQRLHPPSALSAHRVCISDLKLSNGVTLKQGSHVAVPSGVIQQSSEHYANPNAFDGFRFVKRAAAGAKNSRLVDLSPDYLVFGMGAHACSPGRWMASALMKLAFAHILNQYDILLPNSASAPLTGSLSFEEFYVPNFGLKIALRQR</sequence>
<dbReference type="Proteomes" id="UP000191612">
    <property type="component" value="Unassembled WGS sequence"/>
</dbReference>
<feature type="domain" description="Zn(2)-C6 fungal-type" evidence="14">
    <location>
        <begin position="55"/>
        <end position="88"/>
    </location>
</feature>
<organism evidence="15 16">
    <name type="scientific">Penicillium solitum</name>
    <dbReference type="NCBI Taxonomy" id="60172"/>
    <lineage>
        <taxon>Eukaryota</taxon>
        <taxon>Fungi</taxon>
        <taxon>Dikarya</taxon>
        <taxon>Ascomycota</taxon>
        <taxon>Pezizomycotina</taxon>
        <taxon>Eurotiomycetes</taxon>
        <taxon>Eurotiomycetidae</taxon>
        <taxon>Eurotiales</taxon>
        <taxon>Aspergillaceae</taxon>
        <taxon>Penicillium</taxon>
    </lineage>
</organism>
<dbReference type="InterPro" id="IPR036396">
    <property type="entry name" value="Cyt_P450_sf"/>
</dbReference>
<accession>A0A1V6RGG7</accession>
<dbReference type="EMBL" id="MDYO01000005">
    <property type="protein sequence ID" value="OQE00891.1"/>
    <property type="molecule type" value="Genomic_DNA"/>
</dbReference>
<evidence type="ECO:0000256" key="11">
    <source>
        <dbReference type="ARBA" id="ARBA00023242"/>
    </source>
</evidence>
<evidence type="ECO:0000256" key="5">
    <source>
        <dbReference type="ARBA" id="ARBA00022833"/>
    </source>
</evidence>
<dbReference type="InterPro" id="IPR001128">
    <property type="entry name" value="Cyt_P450"/>
</dbReference>
<dbReference type="PRINTS" id="PR00465">
    <property type="entry name" value="EP450IV"/>
</dbReference>
<proteinExistence type="inferred from homology"/>
<dbReference type="GO" id="GO:0020037">
    <property type="term" value="F:heme binding"/>
    <property type="evidence" value="ECO:0007669"/>
    <property type="project" value="InterPro"/>
</dbReference>
<dbReference type="AlphaFoldDB" id="A0A1V6RGG7"/>
<evidence type="ECO:0000256" key="10">
    <source>
        <dbReference type="ARBA" id="ARBA00023163"/>
    </source>
</evidence>
<dbReference type="InterPro" id="IPR007219">
    <property type="entry name" value="XnlR_reg_dom"/>
</dbReference>
<evidence type="ECO:0000256" key="8">
    <source>
        <dbReference type="ARBA" id="ARBA00023015"/>
    </source>
</evidence>
<dbReference type="InterPro" id="IPR036864">
    <property type="entry name" value="Zn2-C6_fun-type_DNA-bd_sf"/>
</dbReference>
<dbReference type="Gene3D" id="4.10.240.10">
    <property type="entry name" value="Zn(2)-C6 fungal-type DNA-binding domain"/>
    <property type="match status" value="1"/>
</dbReference>
<dbReference type="GO" id="GO:0005634">
    <property type="term" value="C:nucleus"/>
    <property type="evidence" value="ECO:0007669"/>
    <property type="project" value="UniProtKB-SubCell"/>
</dbReference>
<protein>
    <recommendedName>
        <fullName evidence="14">Zn(2)-C6 fungal-type domain-containing protein</fullName>
    </recommendedName>
</protein>
<keyword evidence="4 12" id="KW-0479">Metal-binding</keyword>
<keyword evidence="8" id="KW-0805">Transcription regulation</keyword>
<feature type="binding site" description="axial binding residue" evidence="12">
    <location>
        <position position="1067"/>
    </location>
    <ligand>
        <name>heme</name>
        <dbReference type="ChEBI" id="CHEBI:30413"/>
    </ligand>
    <ligandPart>
        <name>Fe</name>
        <dbReference type="ChEBI" id="CHEBI:18248"/>
    </ligandPart>
</feature>
<keyword evidence="11" id="KW-0539">Nucleus</keyword>
<dbReference type="SMART" id="SM00906">
    <property type="entry name" value="Fungal_trans"/>
    <property type="match status" value="1"/>
</dbReference>
<dbReference type="CDD" id="cd11041">
    <property type="entry name" value="CYP503A1-like"/>
    <property type="match status" value="1"/>
</dbReference>
<dbReference type="GO" id="GO:0004497">
    <property type="term" value="F:monooxygenase activity"/>
    <property type="evidence" value="ECO:0007669"/>
    <property type="project" value="InterPro"/>
</dbReference>
<keyword evidence="12" id="KW-0349">Heme</keyword>
<dbReference type="GO" id="GO:0043386">
    <property type="term" value="P:mycotoxin biosynthetic process"/>
    <property type="evidence" value="ECO:0007669"/>
    <property type="project" value="UniProtKB-ARBA"/>
</dbReference>
<comment type="subcellular location">
    <subcellularLocation>
        <location evidence="2">Nucleus</location>
    </subcellularLocation>
</comment>
<evidence type="ECO:0000256" key="4">
    <source>
        <dbReference type="ARBA" id="ARBA00022723"/>
    </source>
</evidence>
<evidence type="ECO:0000256" key="2">
    <source>
        <dbReference type="ARBA" id="ARBA00004123"/>
    </source>
</evidence>
<evidence type="ECO:0000313" key="16">
    <source>
        <dbReference type="Proteomes" id="UP000191612"/>
    </source>
</evidence>